<sequence>MKELARLLIEYDADFNAINDEGEAPVHTAVNANYGLLVDVLFKEGANVNITDNMGDTPVTKAFSAPLRSADILRNLGNQLIMQHECKFQVDLDVL</sequence>
<accession>A0AAW1TVZ3</accession>
<dbReference type="PROSITE" id="PS50297">
    <property type="entry name" value="ANK_REP_REGION"/>
    <property type="match status" value="1"/>
</dbReference>
<evidence type="ECO:0000256" key="1">
    <source>
        <dbReference type="PROSITE-ProRule" id="PRU00023"/>
    </source>
</evidence>
<dbReference type="Pfam" id="PF12796">
    <property type="entry name" value="Ank_2"/>
    <property type="match status" value="1"/>
</dbReference>
<keyword evidence="1" id="KW-0040">ANK repeat</keyword>
<proteinExistence type="predicted"/>
<dbReference type="PROSITE" id="PS50088">
    <property type="entry name" value="ANK_REPEAT"/>
    <property type="match status" value="1"/>
</dbReference>
<dbReference type="AlphaFoldDB" id="A0AAW1TVZ3"/>
<feature type="repeat" description="ANK" evidence="1">
    <location>
        <begin position="21"/>
        <end position="53"/>
    </location>
</feature>
<protein>
    <submittedName>
        <fullName evidence="2">Uncharacterized protein</fullName>
    </submittedName>
</protein>
<dbReference type="InterPro" id="IPR036770">
    <property type="entry name" value="Ankyrin_rpt-contain_sf"/>
</dbReference>
<comment type="caution">
    <text evidence="2">The sequence shown here is derived from an EMBL/GenBank/DDBJ whole genome shotgun (WGS) entry which is preliminary data.</text>
</comment>
<dbReference type="Gene3D" id="1.25.40.20">
    <property type="entry name" value="Ankyrin repeat-containing domain"/>
    <property type="match status" value="1"/>
</dbReference>
<dbReference type="Proteomes" id="UP001431783">
    <property type="component" value="Unassembled WGS sequence"/>
</dbReference>
<keyword evidence="3" id="KW-1185">Reference proteome</keyword>
<dbReference type="EMBL" id="JARQZJ010000031">
    <property type="protein sequence ID" value="KAK9874495.1"/>
    <property type="molecule type" value="Genomic_DNA"/>
</dbReference>
<evidence type="ECO:0000313" key="3">
    <source>
        <dbReference type="Proteomes" id="UP001431783"/>
    </source>
</evidence>
<name>A0AAW1TVZ3_9CUCU</name>
<dbReference type="SUPFAM" id="SSF48403">
    <property type="entry name" value="Ankyrin repeat"/>
    <property type="match status" value="1"/>
</dbReference>
<organism evidence="2 3">
    <name type="scientific">Henosepilachna vigintioctopunctata</name>
    <dbReference type="NCBI Taxonomy" id="420089"/>
    <lineage>
        <taxon>Eukaryota</taxon>
        <taxon>Metazoa</taxon>
        <taxon>Ecdysozoa</taxon>
        <taxon>Arthropoda</taxon>
        <taxon>Hexapoda</taxon>
        <taxon>Insecta</taxon>
        <taxon>Pterygota</taxon>
        <taxon>Neoptera</taxon>
        <taxon>Endopterygota</taxon>
        <taxon>Coleoptera</taxon>
        <taxon>Polyphaga</taxon>
        <taxon>Cucujiformia</taxon>
        <taxon>Coccinelloidea</taxon>
        <taxon>Coccinellidae</taxon>
        <taxon>Epilachninae</taxon>
        <taxon>Epilachnini</taxon>
        <taxon>Henosepilachna</taxon>
    </lineage>
</organism>
<dbReference type="InterPro" id="IPR002110">
    <property type="entry name" value="Ankyrin_rpt"/>
</dbReference>
<evidence type="ECO:0000313" key="2">
    <source>
        <dbReference type="EMBL" id="KAK9874495.1"/>
    </source>
</evidence>
<gene>
    <name evidence="2" type="ORF">WA026_002846</name>
</gene>
<reference evidence="2 3" key="1">
    <citation type="submission" date="2023-03" db="EMBL/GenBank/DDBJ databases">
        <title>Genome insight into feeding habits of ladybird beetles.</title>
        <authorList>
            <person name="Li H.-S."/>
            <person name="Huang Y.-H."/>
            <person name="Pang H."/>
        </authorList>
    </citation>
    <scope>NUCLEOTIDE SEQUENCE [LARGE SCALE GENOMIC DNA]</scope>
    <source>
        <strain evidence="2">SYSU_2023b</strain>
        <tissue evidence="2">Whole body</tissue>
    </source>
</reference>